<dbReference type="EMBL" id="BTGU01000214">
    <property type="protein sequence ID" value="GMN65134.1"/>
    <property type="molecule type" value="Genomic_DNA"/>
</dbReference>
<gene>
    <name evidence="1" type="ORF">TIFTF001_034213</name>
</gene>
<proteinExistence type="predicted"/>
<reference evidence="1" key="1">
    <citation type="submission" date="2023-07" db="EMBL/GenBank/DDBJ databases">
        <title>draft genome sequence of fig (Ficus carica).</title>
        <authorList>
            <person name="Takahashi T."/>
            <person name="Nishimura K."/>
        </authorList>
    </citation>
    <scope>NUCLEOTIDE SEQUENCE</scope>
</reference>
<comment type="caution">
    <text evidence="1">The sequence shown here is derived from an EMBL/GenBank/DDBJ whole genome shotgun (WGS) entry which is preliminary data.</text>
</comment>
<evidence type="ECO:0000313" key="1">
    <source>
        <dbReference type="EMBL" id="GMN65134.1"/>
    </source>
</evidence>
<sequence length="304" mass="35089">MDPDRVDKDRDTALVFYGLQPLLFDGTRRTVSLAAWLYDMELIFRICHIEARLQVSLASRCLVVDARLWWMMLGERAMPGRSWAYFRALMIARYRPLLDEDDYMPYRDPEIYRDMYPGRYLSDPELQALHLLREGLPPEIRRFVPPPMAGLTVGNMIDDIMEVEIITHMKQADYQVPVDDAGIPKPLFEAGPLFPEDPIPAVPLQEIPPQEAEADAHADDLDPADFMAALEDQPEDPLVIIIDSDDDEEEVEEEFEEEWEEQEQGGWEVDMEDVEDDPYEILFDDGDWDVDSDASSVVTIEYID</sequence>
<organism evidence="1 2">
    <name type="scientific">Ficus carica</name>
    <name type="common">Common fig</name>
    <dbReference type="NCBI Taxonomy" id="3494"/>
    <lineage>
        <taxon>Eukaryota</taxon>
        <taxon>Viridiplantae</taxon>
        <taxon>Streptophyta</taxon>
        <taxon>Embryophyta</taxon>
        <taxon>Tracheophyta</taxon>
        <taxon>Spermatophyta</taxon>
        <taxon>Magnoliopsida</taxon>
        <taxon>eudicotyledons</taxon>
        <taxon>Gunneridae</taxon>
        <taxon>Pentapetalae</taxon>
        <taxon>rosids</taxon>
        <taxon>fabids</taxon>
        <taxon>Rosales</taxon>
        <taxon>Moraceae</taxon>
        <taxon>Ficeae</taxon>
        <taxon>Ficus</taxon>
    </lineage>
</organism>
<dbReference type="Proteomes" id="UP001187192">
    <property type="component" value="Unassembled WGS sequence"/>
</dbReference>
<dbReference type="AlphaFoldDB" id="A0AA88J876"/>
<keyword evidence="2" id="KW-1185">Reference proteome</keyword>
<evidence type="ECO:0000313" key="2">
    <source>
        <dbReference type="Proteomes" id="UP001187192"/>
    </source>
</evidence>
<protein>
    <submittedName>
        <fullName evidence="1">Uncharacterized protein</fullName>
    </submittedName>
</protein>
<name>A0AA88J876_FICCA</name>
<accession>A0AA88J876</accession>